<dbReference type="GO" id="GO:0016020">
    <property type="term" value="C:membrane"/>
    <property type="evidence" value="ECO:0007669"/>
    <property type="project" value="UniProtKB-SubCell"/>
</dbReference>
<dbReference type="InterPro" id="IPR000719">
    <property type="entry name" value="Prot_kinase_dom"/>
</dbReference>
<feature type="transmembrane region" description="Helical" evidence="15">
    <location>
        <begin position="44"/>
        <end position="68"/>
    </location>
</feature>
<evidence type="ECO:0000256" key="7">
    <source>
        <dbReference type="ARBA" id="ARBA00022777"/>
    </source>
</evidence>
<keyword evidence="5 14" id="KW-0547">Nucleotide-binding</keyword>
<evidence type="ECO:0000256" key="13">
    <source>
        <dbReference type="PROSITE-ProRule" id="PRU00175"/>
    </source>
</evidence>
<dbReference type="FunFam" id="3.30.200.20:FF:000466">
    <property type="entry name" value="Putative LRR receptor-like serine/threonine-protein kinase"/>
    <property type="match status" value="1"/>
</dbReference>
<dbReference type="CDD" id="cd23119">
    <property type="entry name" value="RING-H2_NIPL1-like"/>
    <property type="match status" value="1"/>
</dbReference>
<evidence type="ECO:0000256" key="3">
    <source>
        <dbReference type="ARBA" id="ARBA00022692"/>
    </source>
</evidence>
<keyword evidence="7" id="KW-0418">Kinase</keyword>
<dbReference type="InterPro" id="IPR001841">
    <property type="entry name" value="Znf_RING"/>
</dbReference>
<feature type="domain" description="RING-type" evidence="17">
    <location>
        <begin position="196"/>
        <end position="238"/>
    </location>
</feature>
<accession>A0A9Q1RQE7</accession>
<dbReference type="PROSITE" id="PS00107">
    <property type="entry name" value="PROTEIN_KINASE_ATP"/>
    <property type="match status" value="1"/>
</dbReference>
<evidence type="ECO:0000313" key="18">
    <source>
        <dbReference type="EMBL" id="KAJ8567659.1"/>
    </source>
</evidence>
<dbReference type="Gene3D" id="3.30.200.20">
    <property type="entry name" value="Phosphorylase Kinase, domain 1"/>
    <property type="match status" value="1"/>
</dbReference>
<dbReference type="GO" id="GO:0005524">
    <property type="term" value="F:ATP binding"/>
    <property type="evidence" value="ECO:0007669"/>
    <property type="project" value="UniProtKB-UniRule"/>
</dbReference>
<dbReference type="Gene3D" id="1.10.510.10">
    <property type="entry name" value="Transferase(Phosphotransferase) domain 1"/>
    <property type="match status" value="1"/>
</dbReference>
<dbReference type="PROSITE" id="PS00108">
    <property type="entry name" value="PROTEIN_KINASE_ST"/>
    <property type="match status" value="1"/>
</dbReference>
<dbReference type="Pfam" id="PF13639">
    <property type="entry name" value="zf-RING_2"/>
    <property type="match status" value="1"/>
</dbReference>
<dbReference type="AlphaFoldDB" id="A0A9Q1RQE7"/>
<dbReference type="InterPro" id="IPR008271">
    <property type="entry name" value="Ser/Thr_kinase_AS"/>
</dbReference>
<evidence type="ECO:0000256" key="15">
    <source>
        <dbReference type="SAM" id="Phobius"/>
    </source>
</evidence>
<dbReference type="SUPFAM" id="SSF56112">
    <property type="entry name" value="Protein kinase-like (PK-like)"/>
    <property type="match status" value="1"/>
</dbReference>
<evidence type="ECO:0000256" key="14">
    <source>
        <dbReference type="PROSITE-ProRule" id="PRU10141"/>
    </source>
</evidence>
<proteinExistence type="inferred from homology"/>
<reference evidence="19" key="1">
    <citation type="journal article" date="2023" name="Proc. Natl. Acad. Sci. U.S.A.">
        <title>Genomic and structural basis for evolution of tropane alkaloid biosynthesis.</title>
        <authorList>
            <person name="Wanga Y.-J."/>
            <person name="Taina T."/>
            <person name="Yua J.-Y."/>
            <person name="Lia J."/>
            <person name="Xua B."/>
            <person name="Chenc J."/>
            <person name="D'Auriad J.C."/>
            <person name="Huanga J.-P."/>
            <person name="Huanga S.-X."/>
        </authorList>
    </citation>
    <scope>NUCLEOTIDE SEQUENCE [LARGE SCALE GENOMIC DNA]</scope>
    <source>
        <strain evidence="19">cv. KIB-2019</strain>
    </source>
</reference>
<dbReference type="PROSITE" id="PS50011">
    <property type="entry name" value="PROTEIN_KINASE_DOM"/>
    <property type="match status" value="1"/>
</dbReference>
<sequence>MEFYAYPSRALPSSSSISSFSIGDLVERAKDCFSLAVSTIVGNVFSAIFTFFFALVGTLLGAMTGALIGQETESGFVRGAAVGAISGAVFSLEVFESSLLLWQSDESGIRCLLYLIDVIASLLSGRLVRERIGPAMLSAVQNQMGAVETAYDELPNIFDIAVETAKGLPGDSVEKIPKIVITNDNDVDDSGERVSCSVCLQDFQLGETARCLPQCHHMFHLPCIDTWLLRHGSCPLCRRDLRLPANQKGTLKAEQLMLKRFQLEQLQKATNNFSQDCLVGSGAFGNVYLGTFDGEGTLAIKKAHTESYTSTEEFENEIRLVSKVKHKNLVSLVGFCQEAGPKGAKILVYEYVPNGSLLDYIMGRGGRSLTWRQRLTIAIGAAKGIAHLHEGIRPSIIHRDIKPSNILVGENFEAKVSDFGLVRSGPVGDQSHVSSQIKGTPGYLDPAYCLSLHLTPFTDVYSYGVILLQLVAARPVVEKTRGHPNYHIIDWARPSIEQGSVDEIIDANLLMEECNMEMMLKMGQLGLKCVVKVPKERPTMAQVWQELEAALFSAENTINKQSSKRSLKLTSLSSQSMELGNHRLKQLDYSQSSVSIDGIRLQKFYVDIDGLSFGSTKLRCLDAYSISFEDDSYDLTGTTEETTTSGNEQFRLNI</sequence>
<dbReference type="EMBL" id="JAJAGQ010000003">
    <property type="protein sequence ID" value="KAJ8567659.1"/>
    <property type="molecule type" value="Genomic_DNA"/>
</dbReference>
<keyword evidence="4" id="KW-0479">Metal-binding</keyword>
<dbReference type="PROSITE" id="PS50089">
    <property type="entry name" value="ZF_RING_2"/>
    <property type="match status" value="1"/>
</dbReference>
<dbReference type="GO" id="GO:0004672">
    <property type="term" value="F:protein kinase activity"/>
    <property type="evidence" value="ECO:0007669"/>
    <property type="project" value="InterPro"/>
</dbReference>
<dbReference type="InterPro" id="IPR013083">
    <property type="entry name" value="Znf_RING/FYVE/PHD"/>
</dbReference>
<evidence type="ECO:0000259" key="17">
    <source>
        <dbReference type="PROSITE" id="PS50089"/>
    </source>
</evidence>
<dbReference type="SMART" id="SM00184">
    <property type="entry name" value="RING"/>
    <property type="match status" value="1"/>
</dbReference>
<comment type="similarity">
    <text evidence="12">Belongs to the RING-type zinc finger family. NIP subfamily.</text>
</comment>
<keyword evidence="19" id="KW-1185">Reference proteome</keyword>
<dbReference type="Gene3D" id="3.30.40.10">
    <property type="entry name" value="Zinc/RING finger domain, C3HC4 (zinc finger)"/>
    <property type="match status" value="1"/>
</dbReference>
<evidence type="ECO:0000256" key="5">
    <source>
        <dbReference type="ARBA" id="ARBA00022741"/>
    </source>
</evidence>
<evidence type="ECO:0000256" key="11">
    <source>
        <dbReference type="ARBA" id="ARBA00023136"/>
    </source>
</evidence>
<evidence type="ECO:0000313" key="19">
    <source>
        <dbReference type="Proteomes" id="UP001152561"/>
    </source>
</evidence>
<name>A0A9Q1RQE7_9SOLA</name>
<dbReference type="Proteomes" id="UP001152561">
    <property type="component" value="Unassembled WGS sequence"/>
</dbReference>
<dbReference type="GO" id="GO:0008270">
    <property type="term" value="F:zinc ion binding"/>
    <property type="evidence" value="ECO:0007669"/>
    <property type="project" value="UniProtKB-KW"/>
</dbReference>
<gene>
    <name evidence="18" type="ORF">K7X08_019867</name>
</gene>
<keyword evidence="3 15" id="KW-0812">Transmembrane</keyword>
<evidence type="ECO:0000256" key="10">
    <source>
        <dbReference type="ARBA" id="ARBA00022989"/>
    </source>
</evidence>
<dbReference type="FunFam" id="3.30.40.10:FF:000505">
    <property type="entry name" value="NEP1-interacting protein-like 1"/>
    <property type="match status" value="1"/>
</dbReference>
<evidence type="ECO:0000256" key="1">
    <source>
        <dbReference type="ARBA" id="ARBA00004141"/>
    </source>
</evidence>
<evidence type="ECO:0000256" key="9">
    <source>
        <dbReference type="ARBA" id="ARBA00022840"/>
    </source>
</evidence>
<feature type="domain" description="Protein kinase" evidence="16">
    <location>
        <begin position="273"/>
        <end position="552"/>
    </location>
</feature>
<dbReference type="InterPro" id="IPR017441">
    <property type="entry name" value="Protein_kinase_ATP_BS"/>
</dbReference>
<keyword evidence="6 13" id="KW-0863">Zinc-finger</keyword>
<evidence type="ECO:0000256" key="6">
    <source>
        <dbReference type="ARBA" id="ARBA00022771"/>
    </source>
</evidence>
<feature type="binding site" evidence="14">
    <location>
        <position position="302"/>
    </location>
    <ligand>
        <name>ATP</name>
        <dbReference type="ChEBI" id="CHEBI:30616"/>
    </ligand>
</feature>
<dbReference type="Pfam" id="PF00069">
    <property type="entry name" value="Pkinase"/>
    <property type="match status" value="1"/>
</dbReference>
<protein>
    <submittedName>
        <fullName evidence="18">Uncharacterized protein</fullName>
    </submittedName>
</protein>
<dbReference type="SUPFAM" id="SSF57850">
    <property type="entry name" value="RING/U-box"/>
    <property type="match status" value="1"/>
</dbReference>
<keyword evidence="11 15" id="KW-0472">Membrane</keyword>
<dbReference type="OrthoDB" id="4062651at2759"/>
<keyword evidence="10 15" id="KW-1133">Transmembrane helix</keyword>
<evidence type="ECO:0000256" key="8">
    <source>
        <dbReference type="ARBA" id="ARBA00022833"/>
    </source>
</evidence>
<keyword evidence="9 14" id="KW-0067">ATP-binding</keyword>
<evidence type="ECO:0000259" key="16">
    <source>
        <dbReference type="PROSITE" id="PS50011"/>
    </source>
</evidence>
<organism evidence="18 19">
    <name type="scientific">Anisodus acutangulus</name>
    <dbReference type="NCBI Taxonomy" id="402998"/>
    <lineage>
        <taxon>Eukaryota</taxon>
        <taxon>Viridiplantae</taxon>
        <taxon>Streptophyta</taxon>
        <taxon>Embryophyta</taxon>
        <taxon>Tracheophyta</taxon>
        <taxon>Spermatophyta</taxon>
        <taxon>Magnoliopsida</taxon>
        <taxon>eudicotyledons</taxon>
        <taxon>Gunneridae</taxon>
        <taxon>Pentapetalae</taxon>
        <taxon>asterids</taxon>
        <taxon>lamiids</taxon>
        <taxon>Solanales</taxon>
        <taxon>Solanaceae</taxon>
        <taxon>Solanoideae</taxon>
        <taxon>Hyoscyameae</taxon>
        <taxon>Anisodus</taxon>
    </lineage>
</organism>
<evidence type="ECO:0000256" key="4">
    <source>
        <dbReference type="ARBA" id="ARBA00022723"/>
    </source>
</evidence>
<comment type="subcellular location">
    <subcellularLocation>
        <location evidence="1">Membrane</location>
        <topology evidence="1">Multi-pass membrane protein</topology>
    </subcellularLocation>
</comment>
<evidence type="ECO:0000256" key="2">
    <source>
        <dbReference type="ARBA" id="ARBA00022679"/>
    </source>
</evidence>
<keyword evidence="8" id="KW-0862">Zinc</keyword>
<dbReference type="PANTHER" id="PTHR46151">
    <property type="entry name" value="NEP1-INTERACTING PROTEIN-LIKE 2"/>
    <property type="match status" value="1"/>
</dbReference>
<dbReference type="SMART" id="SM00220">
    <property type="entry name" value="S_TKc"/>
    <property type="match status" value="1"/>
</dbReference>
<keyword evidence="2" id="KW-0808">Transferase</keyword>
<evidence type="ECO:0000256" key="12">
    <source>
        <dbReference type="ARBA" id="ARBA00061072"/>
    </source>
</evidence>
<comment type="caution">
    <text evidence="18">The sequence shown here is derived from an EMBL/GenBank/DDBJ whole genome shotgun (WGS) entry which is preliminary data.</text>
</comment>
<dbReference type="PANTHER" id="PTHR46151:SF7">
    <property type="entry name" value="NEP1-INTERACTING PROTEIN 1"/>
    <property type="match status" value="1"/>
</dbReference>
<dbReference type="InterPro" id="IPR011009">
    <property type="entry name" value="Kinase-like_dom_sf"/>
</dbReference>